<evidence type="ECO:0000259" key="3">
    <source>
        <dbReference type="Pfam" id="PF02364"/>
    </source>
</evidence>
<dbReference type="InterPro" id="IPR003440">
    <property type="entry name" value="Glyco_trans_48_dom"/>
</dbReference>
<feature type="domain" description="FMN-dependent dehydrogenase" evidence="2">
    <location>
        <begin position="114"/>
        <end position="146"/>
    </location>
</feature>
<gene>
    <name evidence="4" type="ORF">PHJA_001117600</name>
</gene>
<dbReference type="Gene3D" id="3.20.20.70">
    <property type="entry name" value="Aldolase class I"/>
    <property type="match status" value="1"/>
</dbReference>
<dbReference type="PANTHER" id="PTHR12741">
    <property type="entry name" value="LYST-INTERACTING PROTEIN LIP5 DOPAMINE RESPONSIVE PROTEIN DRG-1"/>
    <property type="match status" value="1"/>
</dbReference>
<dbReference type="Pfam" id="PF02364">
    <property type="entry name" value="Glucan_synthase"/>
    <property type="match status" value="1"/>
</dbReference>
<keyword evidence="5" id="KW-1185">Reference proteome</keyword>
<accession>A0A830BXN5</accession>
<dbReference type="SUPFAM" id="SSF51395">
    <property type="entry name" value="FMN-linked oxidoreductases"/>
    <property type="match status" value="1"/>
</dbReference>
<evidence type="ECO:0000259" key="2">
    <source>
        <dbReference type="Pfam" id="PF01070"/>
    </source>
</evidence>
<comment type="cofactor">
    <cofactor evidence="1">
        <name>FMN</name>
        <dbReference type="ChEBI" id="CHEBI:58210"/>
    </cofactor>
</comment>
<dbReference type="OrthoDB" id="1716622at2759"/>
<evidence type="ECO:0000256" key="1">
    <source>
        <dbReference type="ARBA" id="ARBA00001917"/>
    </source>
</evidence>
<dbReference type="GO" id="GO:0016491">
    <property type="term" value="F:oxidoreductase activity"/>
    <property type="evidence" value="ECO:0007669"/>
    <property type="project" value="InterPro"/>
</dbReference>
<dbReference type="Pfam" id="PF01070">
    <property type="entry name" value="FMN_dh"/>
    <property type="match status" value="1"/>
</dbReference>
<dbReference type="GO" id="GO:0006075">
    <property type="term" value="P:(1-&gt;3)-beta-D-glucan biosynthetic process"/>
    <property type="evidence" value="ECO:0007669"/>
    <property type="project" value="InterPro"/>
</dbReference>
<proteinExistence type="predicted"/>
<dbReference type="AlphaFoldDB" id="A0A830BXN5"/>
<organism evidence="4 5">
    <name type="scientific">Phtheirospermum japonicum</name>
    <dbReference type="NCBI Taxonomy" id="374723"/>
    <lineage>
        <taxon>Eukaryota</taxon>
        <taxon>Viridiplantae</taxon>
        <taxon>Streptophyta</taxon>
        <taxon>Embryophyta</taxon>
        <taxon>Tracheophyta</taxon>
        <taxon>Spermatophyta</taxon>
        <taxon>Magnoliopsida</taxon>
        <taxon>eudicotyledons</taxon>
        <taxon>Gunneridae</taxon>
        <taxon>Pentapetalae</taxon>
        <taxon>asterids</taxon>
        <taxon>lamiids</taxon>
        <taxon>Lamiales</taxon>
        <taxon>Orobanchaceae</taxon>
        <taxon>Orobanchaceae incertae sedis</taxon>
        <taxon>Phtheirospermum</taxon>
    </lineage>
</organism>
<name>A0A830BXN5_9LAMI</name>
<dbReference type="Proteomes" id="UP000653305">
    <property type="component" value="Unassembled WGS sequence"/>
</dbReference>
<evidence type="ECO:0000313" key="5">
    <source>
        <dbReference type="Proteomes" id="UP000653305"/>
    </source>
</evidence>
<dbReference type="InterPro" id="IPR013785">
    <property type="entry name" value="Aldolase_TIM"/>
</dbReference>
<dbReference type="GO" id="GO:0003843">
    <property type="term" value="F:1,3-beta-D-glucan synthase activity"/>
    <property type="evidence" value="ECO:0007669"/>
    <property type="project" value="InterPro"/>
</dbReference>
<dbReference type="GO" id="GO:0000148">
    <property type="term" value="C:1,3-beta-D-glucan synthase complex"/>
    <property type="evidence" value="ECO:0007669"/>
    <property type="project" value="InterPro"/>
</dbReference>
<protein>
    <submittedName>
        <fullName evidence="4">Putative callose synthase 8</fullName>
    </submittedName>
</protein>
<sequence length="273" mass="29780">MAVAFSVPPFAGRGSTLNVTNLDCLMESVTPCIQALYLSQEIYLIKLPGPPNIGEGKPENQNHAIIFTRGEALQAIDMNQDNYLEEALKMRNLLPEFLRNNILVTNVTKYQAIAKEKLPKTVFDYYASGADDQWTLGENRNAFSKILAAGFVVLGLVVRRVDSHAGQPFLDSGVNSVGIATIVGAVVVFSAEIRAELAVVAEKATGGGDGSVAEIEKATQATYKAQTEHKLFLYLYMILLRVGLGLMRNNKTNNGTTKNCKTMNNEYSVDAQQ</sequence>
<feature type="domain" description="Glycosyl transferase 48" evidence="3">
    <location>
        <begin position="24"/>
        <end position="107"/>
    </location>
</feature>
<dbReference type="PANTHER" id="PTHR12741:SF22">
    <property type="entry name" value="CALLOSE SYNTHASE 8-RELATED"/>
    <property type="match status" value="1"/>
</dbReference>
<dbReference type="EMBL" id="BMAC01000200">
    <property type="protein sequence ID" value="GFP89738.1"/>
    <property type="molecule type" value="Genomic_DNA"/>
</dbReference>
<dbReference type="GO" id="GO:0005886">
    <property type="term" value="C:plasma membrane"/>
    <property type="evidence" value="ECO:0007669"/>
    <property type="project" value="TreeGrafter"/>
</dbReference>
<evidence type="ECO:0000313" key="4">
    <source>
        <dbReference type="EMBL" id="GFP89738.1"/>
    </source>
</evidence>
<dbReference type="InterPro" id="IPR000262">
    <property type="entry name" value="FMN-dep_DH"/>
</dbReference>
<comment type="caution">
    <text evidence="4">The sequence shown here is derived from an EMBL/GenBank/DDBJ whole genome shotgun (WGS) entry which is preliminary data.</text>
</comment>
<reference evidence="4" key="1">
    <citation type="submission" date="2020-07" db="EMBL/GenBank/DDBJ databases">
        <title>Ethylene signaling mediates host invasion by parasitic plants.</title>
        <authorList>
            <person name="Yoshida S."/>
        </authorList>
    </citation>
    <scope>NUCLEOTIDE SEQUENCE</scope>
    <source>
        <strain evidence="4">Okayama</strain>
    </source>
</reference>